<keyword evidence="7" id="KW-1185">Reference proteome</keyword>
<dbReference type="GO" id="GO:0005886">
    <property type="term" value="C:plasma membrane"/>
    <property type="evidence" value="ECO:0007669"/>
    <property type="project" value="UniProtKB-SubCell"/>
</dbReference>
<dbReference type="PANTHER" id="PTHR11671">
    <property type="entry name" value="V-TYPE ATP SYNTHASE SUBUNIT D"/>
    <property type="match status" value="1"/>
</dbReference>
<keyword evidence="4" id="KW-0472">Membrane</keyword>
<evidence type="ECO:0000256" key="4">
    <source>
        <dbReference type="HAMAP-Rule" id="MF_00271"/>
    </source>
</evidence>
<dbReference type="GO" id="GO:0046933">
    <property type="term" value="F:proton-transporting ATP synthase activity, rotational mechanism"/>
    <property type="evidence" value="ECO:0007669"/>
    <property type="project" value="UniProtKB-UniRule"/>
</dbReference>
<keyword evidence="4" id="KW-1003">Cell membrane</keyword>
<sequence length="221" mass="25412">MSMTFGGASRVLPTKINLINLRRELKNLRRIRRVVEEKRDVILLYIRQLGQEYRREYEKVAEALADAYRSFFLALMTSGGLEEVKPVLESVPSSMEVDVAARVLFAVKTPSYRLRGDTVPPLPVSAARLSPSLIRARERLLEVFQSLLKVVETEAAIQRLLEELRETQRLLNALDYSIIPSYEQNIKYIKLVLDDRMREEVIRLKTLKKRLARSRGGEGLA</sequence>
<comment type="similarity">
    <text evidence="1 4">Belongs to the V-ATPase D subunit family.</text>
</comment>
<dbReference type="NCBIfam" id="NF001544">
    <property type="entry name" value="PRK00373.1-3"/>
    <property type="match status" value="1"/>
</dbReference>
<dbReference type="InterPro" id="IPR002699">
    <property type="entry name" value="V_ATPase_D"/>
</dbReference>
<dbReference type="Proteomes" id="UP000053352">
    <property type="component" value="Unassembled WGS sequence"/>
</dbReference>
<dbReference type="GO" id="GO:0042777">
    <property type="term" value="P:proton motive force-driven plasma membrane ATP synthesis"/>
    <property type="evidence" value="ECO:0007669"/>
    <property type="project" value="UniProtKB-UniRule"/>
</dbReference>
<dbReference type="GO" id="GO:0046961">
    <property type="term" value="F:proton-transporting ATPase activity, rotational mechanism"/>
    <property type="evidence" value="ECO:0007669"/>
    <property type="project" value="InterPro"/>
</dbReference>
<keyword evidence="3 4" id="KW-0406">Ion transport</keyword>
<dbReference type="Pfam" id="PF01813">
    <property type="entry name" value="ATP-synt_D"/>
    <property type="match status" value="1"/>
</dbReference>
<name>A0A0V8RW38_PYROC</name>
<comment type="subcellular location">
    <subcellularLocation>
        <location evidence="4">Cell membrane</location>
        <topology evidence="4">Peripheral membrane protein</topology>
    </subcellularLocation>
</comment>
<organism evidence="6 7">
    <name type="scientific">Pyrodictium occultum</name>
    <dbReference type="NCBI Taxonomy" id="2309"/>
    <lineage>
        <taxon>Archaea</taxon>
        <taxon>Thermoproteota</taxon>
        <taxon>Thermoprotei</taxon>
        <taxon>Desulfurococcales</taxon>
        <taxon>Pyrodictiaceae</taxon>
        <taxon>Pyrodictium</taxon>
    </lineage>
</organism>
<comment type="caution">
    <text evidence="6">The sequence shown here is derived from an EMBL/GenBank/DDBJ whole genome shotgun (WGS) entry which is preliminary data.</text>
</comment>
<dbReference type="NCBIfam" id="TIGR00309">
    <property type="entry name" value="V_ATPase_subD"/>
    <property type="match status" value="1"/>
</dbReference>
<dbReference type="HAMAP" id="MF_00271">
    <property type="entry name" value="ATP_synth_D_arch"/>
    <property type="match status" value="1"/>
</dbReference>
<evidence type="ECO:0000313" key="6">
    <source>
        <dbReference type="EMBL" id="KSW12170.1"/>
    </source>
</evidence>
<keyword evidence="4" id="KW-0375">Hydrogen ion transport</keyword>
<dbReference type="GO" id="GO:0005524">
    <property type="term" value="F:ATP binding"/>
    <property type="evidence" value="ECO:0007669"/>
    <property type="project" value="UniProtKB-UniRule"/>
</dbReference>
<comment type="function">
    <text evidence="4">Component of the A-type ATP synthase that produces ATP from ADP in the presence of a proton gradient across the membrane.</text>
</comment>
<protein>
    <recommendedName>
        <fullName evidence="4">A-type ATP synthase subunit D</fullName>
    </recommendedName>
</protein>
<keyword evidence="2 4" id="KW-0813">Transport</keyword>
<evidence type="ECO:0000256" key="5">
    <source>
        <dbReference type="SAM" id="Coils"/>
    </source>
</evidence>
<dbReference type="Gene3D" id="1.10.287.3240">
    <property type="match status" value="1"/>
</dbReference>
<evidence type="ECO:0000256" key="1">
    <source>
        <dbReference type="ARBA" id="ARBA00005850"/>
    </source>
</evidence>
<dbReference type="STRING" id="2309.CF15_05260"/>
<keyword evidence="5" id="KW-0175">Coiled coil</keyword>
<keyword evidence="4" id="KW-0066">ATP synthesis</keyword>
<proteinExistence type="inferred from homology"/>
<gene>
    <name evidence="4" type="primary">atpD</name>
    <name evidence="6" type="ORF">CF15_05260</name>
</gene>
<evidence type="ECO:0000256" key="2">
    <source>
        <dbReference type="ARBA" id="ARBA00022448"/>
    </source>
</evidence>
<reference evidence="6 7" key="1">
    <citation type="submission" date="2015-11" db="EMBL/GenBank/DDBJ databases">
        <title>Genome sequence of Pyrodictium occultum PL-19, a marine hyperthermophilic archaeon isolated from Volcano, Italy.</title>
        <authorList>
            <person name="Utturkar S."/>
            <person name="Huber H."/>
            <person name="Leptihn S."/>
            <person name="Brown S."/>
            <person name="Stetter K.O."/>
            <person name="Podar M."/>
        </authorList>
    </citation>
    <scope>NUCLEOTIDE SEQUENCE [LARGE SCALE GENOMIC DNA]</scope>
    <source>
        <strain evidence="6 7">PL-19</strain>
    </source>
</reference>
<evidence type="ECO:0000313" key="7">
    <source>
        <dbReference type="Proteomes" id="UP000053352"/>
    </source>
</evidence>
<feature type="coiled-coil region" evidence="5">
    <location>
        <begin position="150"/>
        <end position="177"/>
    </location>
</feature>
<dbReference type="EMBL" id="LNTB01000001">
    <property type="protein sequence ID" value="KSW12170.1"/>
    <property type="molecule type" value="Genomic_DNA"/>
</dbReference>
<evidence type="ECO:0000256" key="3">
    <source>
        <dbReference type="ARBA" id="ARBA00023065"/>
    </source>
</evidence>
<accession>A0A0V8RW38</accession>
<dbReference type="AlphaFoldDB" id="A0A0V8RW38"/>
<comment type="subunit">
    <text evidence="4">Has multiple subunits with at least A(3), B(3), C, D, E, F, H, I and proteolipid K(x).</text>
</comment>